<reference evidence="3 4" key="1">
    <citation type="submission" date="2017-06" db="EMBL/GenBank/DDBJ databases">
        <authorList>
            <person name="Kim H.J."/>
            <person name="Triplett B.A."/>
        </authorList>
    </citation>
    <scope>NUCLEOTIDE SEQUENCE [LARGE SCALE GENOMIC DNA]</scope>
    <source>
        <strain evidence="3 4">CGMCC 4.2132</strain>
    </source>
</reference>
<evidence type="ECO:0000313" key="4">
    <source>
        <dbReference type="Proteomes" id="UP000198282"/>
    </source>
</evidence>
<dbReference type="AlphaFoldDB" id="A0A239E1H4"/>
<feature type="signal peptide" evidence="2">
    <location>
        <begin position="1"/>
        <end position="25"/>
    </location>
</feature>
<proteinExistence type="predicted"/>
<feature type="chain" id="PRO_5012669782" evidence="2">
    <location>
        <begin position="26"/>
        <end position="459"/>
    </location>
</feature>
<dbReference type="OrthoDB" id="3447380at2"/>
<evidence type="ECO:0000256" key="1">
    <source>
        <dbReference type="SAM" id="MobiDB-lite"/>
    </source>
</evidence>
<dbReference type="RefSeq" id="WP_089207145.1">
    <property type="nucleotide sequence ID" value="NZ_FZOD01000008.1"/>
</dbReference>
<gene>
    <name evidence="3" type="ORF">SAMN05216276_1008150</name>
</gene>
<sequence>MVKRIRVAVVAALGIATLVAGPVTAASAGTNIVDPAVSSVSVNPNPIVVKGSETVKVVFTAETKDNASKVTGVIKPELGVETSFELAKDADLGSGKARWKYSKDFNRQSAPIKWTFRAVVGNTTPVSTEFSVKQVYETDFDDIAAAPSVVDEGEWVTLSGVLRQNGADGWAVVPNARVHLAFRPLGGSYSRLPGSVETNGQGKFWLKARASKSGHWRAEYDGSPTRLGAKSETDRVDVRAKARSSRIVGFGAGPGWVTEGDRLSVRGLLQLDAQHGWEGYRGQKVAILFRADGSSRWDQVDSGWTNRDGRFDVDVTARRSGHWRAEFRGADGVKGSSSDTDHVTVRKPEPAPEPERAASRVIGFNASPEPVRYRKYLTFTGKLQVDDGGWEGYRAKVSLYFKATGSKKWRYVKVTTANGSGKLYAKTLAYGSGYWKFVFKGDDDFYGDSSRSDYVKVRR</sequence>
<keyword evidence="4" id="KW-1185">Reference proteome</keyword>
<name>A0A239E1H4_9ACTN</name>
<accession>A0A239E1H4</accession>
<feature type="region of interest" description="Disordered" evidence="1">
    <location>
        <begin position="329"/>
        <end position="355"/>
    </location>
</feature>
<dbReference type="Proteomes" id="UP000198282">
    <property type="component" value="Unassembled WGS sequence"/>
</dbReference>
<feature type="compositionally biased region" description="Basic and acidic residues" evidence="1">
    <location>
        <begin position="339"/>
        <end position="355"/>
    </location>
</feature>
<protein>
    <submittedName>
        <fullName evidence="3">Uncharacterized protein</fullName>
    </submittedName>
</protein>
<organism evidence="3 4">
    <name type="scientific">Streptosporangium subroseum</name>
    <dbReference type="NCBI Taxonomy" id="106412"/>
    <lineage>
        <taxon>Bacteria</taxon>
        <taxon>Bacillati</taxon>
        <taxon>Actinomycetota</taxon>
        <taxon>Actinomycetes</taxon>
        <taxon>Streptosporangiales</taxon>
        <taxon>Streptosporangiaceae</taxon>
        <taxon>Streptosporangium</taxon>
    </lineage>
</organism>
<evidence type="ECO:0000256" key="2">
    <source>
        <dbReference type="SAM" id="SignalP"/>
    </source>
</evidence>
<dbReference type="EMBL" id="FZOD01000008">
    <property type="protein sequence ID" value="SNS37842.1"/>
    <property type="molecule type" value="Genomic_DNA"/>
</dbReference>
<keyword evidence="2" id="KW-0732">Signal</keyword>
<evidence type="ECO:0000313" key="3">
    <source>
        <dbReference type="EMBL" id="SNS37842.1"/>
    </source>
</evidence>